<dbReference type="SUPFAM" id="SSF143120">
    <property type="entry name" value="YefM-like"/>
    <property type="match status" value="1"/>
</dbReference>
<evidence type="ECO:0000313" key="3">
    <source>
        <dbReference type="Proteomes" id="UP000188541"/>
    </source>
</evidence>
<evidence type="ECO:0000256" key="1">
    <source>
        <dbReference type="ARBA" id="ARBA00009981"/>
    </source>
</evidence>
<dbReference type="Proteomes" id="UP000188541">
    <property type="component" value="Unassembled WGS sequence"/>
</dbReference>
<dbReference type="RefSeq" id="WP_077550782.1">
    <property type="nucleotide sequence ID" value="NZ_MLHO01000021.1"/>
</dbReference>
<sequence length="95" mass="10842">MSQSISQFSPNMVTSKQFQTRFGEYFDLVKSKTPVAVTQYGRPTVLMMSYADGIEAYRLLSQKRALEILQSLKPADDVPTQDELDKMIDDERANM</sequence>
<comment type="caution">
    <text evidence="2">The sequence shown here is derived from an EMBL/GenBank/DDBJ whole genome shotgun (WGS) entry which is preliminary data.</text>
</comment>
<comment type="similarity">
    <text evidence="1">Belongs to the phD/YefM antitoxin family.</text>
</comment>
<dbReference type="InterPro" id="IPR036165">
    <property type="entry name" value="YefM-like_sf"/>
</dbReference>
<protein>
    <recommendedName>
        <fullName evidence="4">Antitoxin</fullName>
    </recommendedName>
</protein>
<name>A0A1V3JL05_9PAST</name>
<dbReference type="AlphaFoldDB" id="A0A1V3JL05"/>
<dbReference type="EMBL" id="MLHO01000021">
    <property type="protein sequence ID" value="OOF57516.1"/>
    <property type="molecule type" value="Genomic_DNA"/>
</dbReference>
<accession>A0A1V3JL05</accession>
<evidence type="ECO:0000313" key="2">
    <source>
        <dbReference type="EMBL" id="OOF57516.1"/>
    </source>
</evidence>
<dbReference type="NCBIfam" id="TIGR01552">
    <property type="entry name" value="phd_fam"/>
    <property type="match status" value="1"/>
</dbReference>
<organism evidence="2 3">
    <name type="scientific">Rodentibacter genomosp. 2</name>
    <dbReference type="NCBI Taxonomy" id="1908266"/>
    <lineage>
        <taxon>Bacteria</taxon>
        <taxon>Pseudomonadati</taxon>
        <taxon>Pseudomonadota</taxon>
        <taxon>Gammaproteobacteria</taxon>
        <taxon>Pasteurellales</taxon>
        <taxon>Pasteurellaceae</taxon>
        <taxon>Rodentibacter</taxon>
    </lineage>
</organism>
<gene>
    <name evidence="2" type="ORF">BKK55_04455</name>
</gene>
<keyword evidence="3" id="KW-1185">Reference proteome</keyword>
<proteinExistence type="inferred from homology"/>
<reference evidence="2 3" key="1">
    <citation type="submission" date="2016-10" db="EMBL/GenBank/DDBJ databases">
        <title>Rodentibacter gen. nov. and new species.</title>
        <authorList>
            <person name="Christensen H."/>
        </authorList>
    </citation>
    <scope>NUCLEOTIDE SEQUENCE [LARGE SCALE GENOMIC DNA]</scope>
    <source>
        <strain evidence="2 3">1996246016</strain>
    </source>
</reference>
<dbReference type="STRING" id="1908266.BKK55_04455"/>
<evidence type="ECO:0008006" key="4">
    <source>
        <dbReference type="Google" id="ProtNLM"/>
    </source>
</evidence>